<reference evidence="2" key="1">
    <citation type="journal article" date="2020" name="mSystems">
        <title>Genome- and Community-Level Interaction Insights into Carbon Utilization and Element Cycling Functions of Hydrothermarchaeota in Hydrothermal Sediment.</title>
        <authorList>
            <person name="Zhou Z."/>
            <person name="Liu Y."/>
            <person name="Xu W."/>
            <person name="Pan J."/>
            <person name="Luo Z.H."/>
            <person name="Li M."/>
        </authorList>
    </citation>
    <scope>NUCLEOTIDE SEQUENCE [LARGE SCALE GENOMIC DNA]</scope>
    <source>
        <strain evidence="2">SpSt-648</strain>
    </source>
</reference>
<dbReference type="Gene3D" id="1.10.10.10">
    <property type="entry name" value="Winged helix-like DNA-binding domain superfamily/Winged helix DNA-binding domain"/>
    <property type="match status" value="1"/>
</dbReference>
<dbReference type="InterPro" id="IPR036390">
    <property type="entry name" value="WH_DNA-bd_sf"/>
</dbReference>
<feature type="domain" description="Helix-turn-helix type 11" evidence="1">
    <location>
        <begin position="11"/>
        <end position="51"/>
    </location>
</feature>
<evidence type="ECO:0000259" key="1">
    <source>
        <dbReference type="Pfam" id="PF08279"/>
    </source>
</evidence>
<dbReference type="EMBL" id="DTBP01000028">
    <property type="protein sequence ID" value="HGQ74251.1"/>
    <property type="molecule type" value="Genomic_DNA"/>
</dbReference>
<accession>A0A7C4NNH2</accession>
<dbReference type="Pfam" id="PF08279">
    <property type="entry name" value="HTH_11"/>
    <property type="match status" value="1"/>
</dbReference>
<sequence>MARIARYRVLIYSKNGLVDINEIASKLGVNSSTVRKYLKLLEKEGLVEKIETNTYRLTPRGLNYIEFIKKLSIKKEAPPYVVTDPVRGDPLQLKISSYEQLYAIIEYELVPREVIDEHIRRGFLAIWVKDGIGDQFLYELLTTGKITSSSELKKYLEDTISLVKEVEFISKEERTK</sequence>
<organism evidence="2">
    <name type="scientific">Staphylothermus marinus</name>
    <dbReference type="NCBI Taxonomy" id="2280"/>
    <lineage>
        <taxon>Archaea</taxon>
        <taxon>Thermoproteota</taxon>
        <taxon>Thermoprotei</taxon>
        <taxon>Desulfurococcales</taxon>
        <taxon>Desulfurococcaceae</taxon>
        <taxon>Staphylothermus</taxon>
    </lineage>
</organism>
<name>A0A7C4NNH2_STAMA</name>
<dbReference type="SUPFAM" id="SSF46785">
    <property type="entry name" value="Winged helix' DNA-binding domain"/>
    <property type="match status" value="1"/>
</dbReference>
<protein>
    <submittedName>
        <fullName evidence="2">HTH domain-containing protein</fullName>
    </submittedName>
</protein>
<comment type="caution">
    <text evidence="2">The sequence shown here is derived from an EMBL/GenBank/DDBJ whole genome shotgun (WGS) entry which is preliminary data.</text>
</comment>
<evidence type="ECO:0000313" key="2">
    <source>
        <dbReference type="EMBL" id="HGQ74251.1"/>
    </source>
</evidence>
<proteinExistence type="predicted"/>
<dbReference type="AlphaFoldDB" id="A0A7C4NNH2"/>
<dbReference type="InterPro" id="IPR036388">
    <property type="entry name" value="WH-like_DNA-bd_sf"/>
</dbReference>
<gene>
    <name evidence="2" type="ORF">ENU20_04150</name>
</gene>
<dbReference type="InterPro" id="IPR013196">
    <property type="entry name" value="HTH_11"/>
</dbReference>